<evidence type="ECO:0000256" key="4">
    <source>
        <dbReference type="ARBA" id="ARBA00023163"/>
    </source>
</evidence>
<feature type="DNA-binding region" description="H-T-H motif" evidence="5">
    <location>
        <begin position="36"/>
        <end position="55"/>
    </location>
</feature>
<dbReference type="PROSITE" id="PS50977">
    <property type="entry name" value="HTH_TETR_2"/>
    <property type="match status" value="1"/>
</dbReference>
<dbReference type="SUPFAM" id="SSF46689">
    <property type="entry name" value="Homeodomain-like"/>
    <property type="match status" value="1"/>
</dbReference>
<dbReference type="PRINTS" id="PR00400">
    <property type="entry name" value="TETREPRESSOR"/>
</dbReference>
<evidence type="ECO:0000259" key="6">
    <source>
        <dbReference type="PROSITE" id="PS50977"/>
    </source>
</evidence>
<evidence type="ECO:0000256" key="3">
    <source>
        <dbReference type="ARBA" id="ARBA00023125"/>
    </source>
</evidence>
<dbReference type="InterPro" id="IPR009057">
    <property type="entry name" value="Homeodomain-like_sf"/>
</dbReference>
<organism evidence="7 8">
    <name type="scientific">Actinocorallia libanotica</name>
    <dbReference type="NCBI Taxonomy" id="46162"/>
    <lineage>
        <taxon>Bacteria</taxon>
        <taxon>Bacillati</taxon>
        <taxon>Actinomycetota</taxon>
        <taxon>Actinomycetes</taxon>
        <taxon>Streptosporangiales</taxon>
        <taxon>Thermomonosporaceae</taxon>
        <taxon>Actinocorallia</taxon>
    </lineage>
</organism>
<dbReference type="InterPro" id="IPR050109">
    <property type="entry name" value="HTH-type_TetR-like_transc_reg"/>
</dbReference>
<reference evidence="7 8" key="1">
    <citation type="journal article" date="2019" name="Int. J. Syst. Evol. Microbiol.">
        <title>The Global Catalogue of Microorganisms (GCM) 10K type strain sequencing project: providing services to taxonomists for standard genome sequencing and annotation.</title>
        <authorList>
            <consortium name="The Broad Institute Genomics Platform"/>
            <consortium name="The Broad Institute Genome Sequencing Center for Infectious Disease"/>
            <person name="Wu L."/>
            <person name="Ma J."/>
        </authorList>
    </citation>
    <scope>NUCLEOTIDE SEQUENCE [LARGE SCALE GENOMIC DNA]</scope>
    <source>
        <strain evidence="7 8">JCM 10696</strain>
    </source>
</reference>
<keyword evidence="2" id="KW-0805">Transcription regulation</keyword>
<evidence type="ECO:0000256" key="2">
    <source>
        <dbReference type="ARBA" id="ARBA00023015"/>
    </source>
</evidence>
<dbReference type="InterPro" id="IPR001647">
    <property type="entry name" value="HTH_TetR"/>
</dbReference>
<dbReference type="Gene3D" id="1.10.357.10">
    <property type="entry name" value="Tetracycline Repressor, domain 2"/>
    <property type="match status" value="1"/>
</dbReference>
<evidence type="ECO:0000256" key="1">
    <source>
        <dbReference type="ARBA" id="ARBA00022491"/>
    </source>
</evidence>
<dbReference type="PANTHER" id="PTHR30055:SF151">
    <property type="entry name" value="TRANSCRIPTIONAL REGULATORY PROTEIN"/>
    <property type="match status" value="1"/>
</dbReference>
<dbReference type="PANTHER" id="PTHR30055">
    <property type="entry name" value="HTH-TYPE TRANSCRIPTIONAL REGULATOR RUTR"/>
    <property type="match status" value="1"/>
</dbReference>
<dbReference type="InterPro" id="IPR036271">
    <property type="entry name" value="Tet_transcr_reg_TetR-rel_C_sf"/>
</dbReference>
<keyword evidence="1" id="KW-0678">Repressor</keyword>
<protein>
    <submittedName>
        <fullName evidence="7">TetR/AcrR family transcriptional regulator C-terminal domain-containing protein</fullName>
    </submittedName>
</protein>
<name>A0ABN1RLS7_9ACTN</name>
<sequence length="219" mass="24068">MPRPAPQRVTRVVLTRELIVHTAVELVERSGHDALSMRAVGEELGVSAMAMYRHVASRDELVAGIAEYVMETLDVPEEEAGDWREGARSLMRSFRATAREYPRSLALALECRTGIPVALKAIERALSLCARAGLDEATSVHVMRSLMAYALGTQLREAGMGRLLARQEEDPADTVRSLEPARFPHVVALPDELVDHGSDADFEFGLELFLSSVELMGGR</sequence>
<proteinExistence type="predicted"/>
<dbReference type="Pfam" id="PF00440">
    <property type="entry name" value="TetR_N"/>
    <property type="match status" value="1"/>
</dbReference>
<keyword evidence="4" id="KW-0804">Transcription</keyword>
<evidence type="ECO:0000313" key="7">
    <source>
        <dbReference type="EMBL" id="GAA0959727.1"/>
    </source>
</evidence>
<keyword evidence="8" id="KW-1185">Reference proteome</keyword>
<dbReference type="RefSeq" id="WP_344243370.1">
    <property type="nucleotide sequence ID" value="NZ_BAAAHH010000023.1"/>
</dbReference>
<accession>A0ABN1RLS7</accession>
<dbReference type="SUPFAM" id="SSF48498">
    <property type="entry name" value="Tetracyclin repressor-like, C-terminal domain"/>
    <property type="match status" value="1"/>
</dbReference>
<dbReference type="InterPro" id="IPR004111">
    <property type="entry name" value="Repressor_TetR_C"/>
</dbReference>
<dbReference type="Pfam" id="PF02909">
    <property type="entry name" value="TetR_C_1"/>
    <property type="match status" value="1"/>
</dbReference>
<dbReference type="Proteomes" id="UP001500665">
    <property type="component" value="Unassembled WGS sequence"/>
</dbReference>
<comment type="caution">
    <text evidence="7">The sequence shown here is derived from an EMBL/GenBank/DDBJ whole genome shotgun (WGS) entry which is preliminary data.</text>
</comment>
<evidence type="ECO:0000256" key="5">
    <source>
        <dbReference type="PROSITE-ProRule" id="PRU00335"/>
    </source>
</evidence>
<evidence type="ECO:0000313" key="8">
    <source>
        <dbReference type="Proteomes" id="UP001500665"/>
    </source>
</evidence>
<dbReference type="InterPro" id="IPR003012">
    <property type="entry name" value="Tet_transcr_reg_TetR"/>
</dbReference>
<dbReference type="EMBL" id="BAAAHH010000023">
    <property type="protein sequence ID" value="GAA0959727.1"/>
    <property type="molecule type" value="Genomic_DNA"/>
</dbReference>
<gene>
    <name evidence="7" type="ORF">GCM10009550_49890</name>
</gene>
<feature type="domain" description="HTH tetR-type" evidence="6">
    <location>
        <begin position="13"/>
        <end position="73"/>
    </location>
</feature>
<keyword evidence="3 5" id="KW-0238">DNA-binding</keyword>